<dbReference type="InterPro" id="IPR036852">
    <property type="entry name" value="Peptidase_S8/S53_dom_sf"/>
</dbReference>
<dbReference type="AlphaFoldDB" id="A0A1Q9E0I6"/>
<dbReference type="PROSITE" id="PS00136">
    <property type="entry name" value="SUBTILASE_ASP"/>
    <property type="match status" value="1"/>
</dbReference>
<dbReference type="OrthoDB" id="531541at2759"/>
<evidence type="ECO:0000313" key="6">
    <source>
        <dbReference type="Proteomes" id="UP000186817"/>
    </source>
</evidence>
<dbReference type="InterPro" id="IPR023827">
    <property type="entry name" value="Peptidase_S8_Asp-AS"/>
</dbReference>
<evidence type="ECO:0000259" key="4">
    <source>
        <dbReference type="Pfam" id="PF00082"/>
    </source>
</evidence>
<keyword evidence="1" id="KW-0378">Hydrolase</keyword>
<dbReference type="SUPFAM" id="SSF52743">
    <property type="entry name" value="Subtilisin-like"/>
    <property type="match status" value="1"/>
</dbReference>
<dbReference type="Gene3D" id="3.40.50.200">
    <property type="entry name" value="Peptidase S8/S53 domain"/>
    <property type="match status" value="1"/>
</dbReference>
<dbReference type="InterPro" id="IPR000209">
    <property type="entry name" value="Peptidase_S8/S53_dom"/>
</dbReference>
<name>A0A1Q9E0I6_SYMMI</name>
<dbReference type="EC" id="3.4.21.62" evidence="3"/>
<evidence type="ECO:0000313" key="5">
    <source>
        <dbReference type="EMBL" id="OLQ00938.1"/>
    </source>
</evidence>
<dbReference type="GO" id="GO:0006508">
    <property type="term" value="P:proteolysis"/>
    <property type="evidence" value="ECO:0007669"/>
    <property type="project" value="InterPro"/>
</dbReference>
<comment type="caution">
    <text evidence="5">The sequence shown here is derived from an EMBL/GenBank/DDBJ whole genome shotgun (WGS) entry which is preliminary data.</text>
</comment>
<comment type="catalytic activity">
    <reaction evidence="2">
        <text>Hydrolysis of proteins with broad specificity for peptide bonds, and a preference for a large uncharged residue in P1. Hydrolyzes peptide amides.</text>
        <dbReference type="EC" id="3.4.21.62"/>
    </reaction>
</comment>
<sequence length="191" mass="20540">MDWAALSLVSIVGLPMVVVALIDTGLTFGHEDLQGYIDDVHGFNFVDYNGNPVFHAPFKLRSREFHLPAVRLNDRGIAGAAGRNQYVKLMVVKALTASGGYKSDAISAVNYAMAMGAQISSNSWGGHSLQTANANFEGEEAINGGFLVFLGCFAVAGPPRESQSLQQALWCCETPPKHPKYESPVKLQGLL</sequence>
<accession>A0A1Q9E0I6</accession>
<feature type="domain" description="Peptidase S8/S53" evidence="4">
    <location>
        <begin position="17"/>
        <end position="135"/>
    </location>
</feature>
<evidence type="ECO:0000256" key="3">
    <source>
        <dbReference type="ARBA" id="ARBA00023619"/>
    </source>
</evidence>
<reference evidence="5 6" key="1">
    <citation type="submission" date="2016-02" db="EMBL/GenBank/DDBJ databases">
        <title>Genome analysis of coral dinoflagellate symbionts highlights evolutionary adaptations to a symbiotic lifestyle.</title>
        <authorList>
            <person name="Aranda M."/>
            <person name="Li Y."/>
            <person name="Liew Y.J."/>
            <person name="Baumgarten S."/>
            <person name="Simakov O."/>
            <person name="Wilson M."/>
            <person name="Piel J."/>
            <person name="Ashoor H."/>
            <person name="Bougouffa S."/>
            <person name="Bajic V.B."/>
            <person name="Ryu T."/>
            <person name="Ravasi T."/>
            <person name="Bayer T."/>
            <person name="Micklem G."/>
            <person name="Kim H."/>
            <person name="Bhak J."/>
            <person name="Lajeunesse T.C."/>
            <person name="Voolstra C.R."/>
        </authorList>
    </citation>
    <scope>NUCLEOTIDE SEQUENCE [LARGE SCALE GENOMIC DNA]</scope>
    <source>
        <strain evidence="5 6">CCMP2467</strain>
    </source>
</reference>
<dbReference type="Proteomes" id="UP000186817">
    <property type="component" value="Unassembled WGS sequence"/>
</dbReference>
<dbReference type="Pfam" id="PF00082">
    <property type="entry name" value="Peptidase_S8"/>
    <property type="match status" value="1"/>
</dbReference>
<gene>
    <name evidence="5" type="ORF">AK812_SmicGene16360</name>
</gene>
<dbReference type="GO" id="GO:0004252">
    <property type="term" value="F:serine-type endopeptidase activity"/>
    <property type="evidence" value="ECO:0007669"/>
    <property type="project" value="UniProtKB-EC"/>
</dbReference>
<dbReference type="EMBL" id="LSRX01000310">
    <property type="protein sequence ID" value="OLQ00938.1"/>
    <property type="molecule type" value="Genomic_DNA"/>
</dbReference>
<protein>
    <recommendedName>
        <fullName evidence="3">subtilisin</fullName>
        <ecNumber evidence="3">3.4.21.62</ecNumber>
    </recommendedName>
</protein>
<organism evidence="5 6">
    <name type="scientific">Symbiodinium microadriaticum</name>
    <name type="common">Dinoflagellate</name>
    <name type="synonym">Zooxanthella microadriatica</name>
    <dbReference type="NCBI Taxonomy" id="2951"/>
    <lineage>
        <taxon>Eukaryota</taxon>
        <taxon>Sar</taxon>
        <taxon>Alveolata</taxon>
        <taxon>Dinophyceae</taxon>
        <taxon>Suessiales</taxon>
        <taxon>Symbiodiniaceae</taxon>
        <taxon>Symbiodinium</taxon>
    </lineage>
</organism>
<proteinExistence type="predicted"/>
<evidence type="ECO:0000256" key="1">
    <source>
        <dbReference type="ARBA" id="ARBA00022801"/>
    </source>
</evidence>
<evidence type="ECO:0000256" key="2">
    <source>
        <dbReference type="ARBA" id="ARBA00023529"/>
    </source>
</evidence>
<keyword evidence="6" id="KW-1185">Reference proteome</keyword>